<evidence type="ECO:0000313" key="4">
    <source>
        <dbReference type="Proteomes" id="UP000240708"/>
    </source>
</evidence>
<dbReference type="Proteomes" id="UP000240708">
    <property type="component" value="Unassembled WGS sequence"/>
</dbReference>
<feature type="compositionally biased region" description="Polar residues" evidence="1">
    <location>
        <begin position="1"/>
        <end position="12"/>
    </location>
</feature>
<gene>
    <name evidence="3" type="ORF">CLV48_1119</name>
</gene>
<comment type="caution">
    <text evidence="3">The sequence shown here is derived from an EMBL/GenBank/DDBJ whole genome shotgun (WGS) entry which is preliminary data.</text>
</comment>
<evidence type="ECO:0000259" key="2">
    <source>
        <dbReference type="Pfam" id="PF18932"/>
    </source>
</evidence>
<dbReference type="OrthoDB" id="839511at2"/>
<proteinExistence type="predicted"/>
<dbReference type="RefSeq" id="WP_106568378.1">
    <property type="nucleotide sequence ID" value="NZ_PYGF01000011.1"/>
</dbReference>
<organism evidence="3 4">
    <name type="scientific">Cecembia rubra</name>
    <dbReference type="NCBI Taxonomy" id="1485585"/>
    <lineage>
        <taxon>Bacteria</taxon>
        <taxon>Pseudomonadati</taxon>
        <taxon>Bacteroidota</taxon>
        <taxon>Cytophagia</taxon>
        <taxon>Cytophagales</taxon>
        <taxon>Cyclobacteriaceae</taxon>
        <taxon>Cecembia</taxon>
    </lineage>
</organism>
<dbReference type="AlphaFoldDB" id="A0A2P8DXG6"/>
<name>A0A2P8DXG6_9BACT</name>
<accession>A0A2P8DXG6</accession>
<keyword evidence="4" id="KW-1185">Reference proteome</keyword>
<dbReference type="Pfam" id="PF18932">
    <property type="entry name" value="DUF5681"/>
    <property type="match status" value="1"/>
</dbReference>
<evidence type="ECO:0000256" key="1">
    <source>
        <dbReference type="SAM" id="MobiDB-lite"/>
    </source>
</evidence>
<dbReference type="InterPro" id="IPR043736">
    <property type="entry name" value="DUF5681"/>
</dbReference>
<reference evidence="3 4" key="1">
    <citation type="submission" date="2018-03" db="EMBL/GenBank/DDBJ databases">
        <title>Genomic Encyclopedia of Archaeal and Bacterial Type Strains, Phase II (KMG-II): from individual species to whole genera.</title>
        <authorList>
            <person name="Goeker M."/>
        </authorList>
    </citation>
    <scope>NUCLEOTIDE SEQUENCE [LARGE SCALE GENOMIC DNA]</scope>
    <source>
        <strain evidence="3 4">DSM 28057</strain>
    </source>
</reference>
<dbReference type="EMBL" id="PYGF01000011">
    <property type="protein sequence ID" value="PSL01921.1"/>
    <property type="molecule type" value="Genomic_DNA"/>
</dbReference>
<protein>
    <recommendedName>
        <fullName evidence="2">DUF5681 domain-containing protein</fullName>
    </recommendedName>
</protein>
<feature type="domain" description="DUF5681" evidence="2">
    <location>
        <begin position="4"/>
        <end position="32"/>
    </location>
</feature>
<feature type="region of interest" description="Disordered" evidence="1">
    <location>
        <begin position="1"/>
        <end position="24"/>
    </location>
</feature>
<sequence>MGLKKGQTNNPNGRPKGSKNKANEAIRDKIQCLFEGNFDKIQTDIEKLDPKDRLKFLTDLMPYLVPKLQSTTYTNEIDWENIPEDKLDQLLNRYSDDKDS</sequence>
<evidence type="ECO:0000313" key="3">
    <source>
        <dbReference type="EMBL" id="PSL01921.1"/>
    </source>
</evidence>